<dbReference type="InterPro" id="IPR023179">
    <property type="entry name" value="GTP-bd_ortho_bundle_sf"/>
</dbReference>
<gene>
    <name evidence="12" type="ORF">OTU49_016724</name>
</gene>
<comment type="subcellular location">
    <subcellularLocation>
        <location evidence="1">Mitochondrion inner membrane</location>
        <topology evidence="1">Peripheral membrane protein</topology>
        <orientation evidence="1">Matrix side</orientation>
    </subcellularLocation>
</comment>
<feature type="domain" description="CP-type G" evidence="11">
    <location>
        <begin position="35"/>
        <end position="210"/>
    </location>
</feature>
<dbReference type="PIRSF" id="PIRSF006230">
    <property type="entry name" value="MG442"/>
    <property type="match status" value="1"/>
</dbReference>
<evidence type="ECO:0000256" key="8">
    <source>
        <dbReference type="ARBA" id="ARBA00045284"/>
    </source>
</evidence>
<dbReference type="PANTHER" id="PTHR45782:SF4">
    <property type="entry name" value="MITOCHONDRIAL RIBOSOME-ASSOCIATED GTPASE 1"/>
    <property type="match status" value="1"/>
</dbReference>
<evidence type="ECO:0000256" key="1">
    <source>
        <dbReference type="ARBA" id="ARBA00004443"/>
    </source>
</evidence>
<evidence type="ECO:0000256" key="9">
    <source>
        <dbReference type="PIRNR" id="PIRNR006230"/>
    </source>
</evidence>
<protein>
    <recommendedName>
        <fullName evidence="9">Mitochondrial GTPase 1</fullName>
    </recommendedName>
</protein>
<evidence type="ECO:0000256" key="5">
    <source>
        <dbReference type="ARBA" id="ARBA00023128"/>
    </source>
</evidence>
<evidence type="ECO:0000256" key="6">
    <source>
        <dbReference type="ARBA" id="ARBA00023134"/>
    </source>
</evidence>
<proteinExistence type="inferred from homology"/>
<feature type="binding site" evidence="10">
    <location>
        <begin position="154"/>
        <end position="159"/>
    </location>
    <ligand>
        <name>GTP</name>
        <dbReference type="ChEBI" id="CHEBI:37565"/>
    </ligand>
</feature>
<dbReference type="Gene3D" id="1.10.1580.10">
    <property type="match status" value="1"/>
</dbReference>
<evidence type="ECO:0000256" key="4">
    <source>
        <dbReference type="ARBA" id="ARBA00022946"/>
    </source>
</evidence>
<dbReference type="InterPro" id="IPR027417">
    <property type="entry name" value="P-loop_NTPase"/>
</dbReference>
<dbReference type="GO" id="GO:0003924">
    <property type="term" value="F:GTPase activity"/>
    <property type="evidence" value="ECO:0007669"/>
    <property type="project" value="TreeGrafter"/>
</dbReference>
<comment type="function">
    <text evidence="8 9">Plays a role in the regulation of the mitochondrial ribosome assembly and of translational activity. Displays mitochondrial GTPase activity.</text>
</comment>
<dbReference type="AlphaFoldDB" id="A0AAW0YCD8"/>
<keyword evidence="3" id="KW-0999">Mitochondrion inner membrane</keyword>
<dbReference type="Pfam" id="PF01926">
    <property type="entry name" value="MMR_HSR1"/>
    <property type="match status" value="1"/>
</dbReference>
<dbReference type="Gene3D" id="3.40.50.300">
    <property type="entry name" value="P-loop containing nucleotide triphosphate hydrolases"/>
    <property type="match status" value="1"/>
</dbReference>
<comment type="caution">
    <text evidence="12">The sequence shown here is derived from an EMBL/GenBank/DDBJ whole genome shotgun (WGS) entry which is preliminary data.</text>
</comment>
<keyword evidence="13" id="KW-1185">Reference proteome</keyword>
<dbReference type="InterPro" id="IPR019991">
    <property type="entry name" value="GTP-bd_ribosome_bgen"/>
</dbReference>
<dbReference type="GO" id="GO:0005743">
    <property type="term" value="C:mitochondrial inner membrane"/>
    <property type="evidence" value="ECO:0007669"/>
    <property type="project" value="UniProtKB-SubCell"/>
</dbReference>
<dbReference type="NCBIfam" id="TIGR03596">
    <property type="entry name" value="GTPase_YlqF"/>
    <property type="match status" value="1"/>
</dbReference>
<evidence type="ECO:0000259" key="11">
    <source>
        <dbReference type="PROSITE" id="PS51721"/>
    </source>
</evidence>
<dbReference type="InterPro" id="IPR016478">
    <property type="entry name" value="GTPase_MTG1"/>
</dbReference>
<evidence type="ECO:0000256" key="3">
    <source>
        <dbReference type="ARBA" id="ARBA00022792"/>
    </source>
</evidence>
<keyword evidence="6 9" id="KW-0342">GTP-binding</keyword>
<dbReference type="CDD" id="cd01856">
    <property type="entry name" value="YlqF"/>
    <property type="match status" value="1"/>
</dbReference>
<name>A0AAW0YCD8_CHEQU</name>
<dbReference type="GO" id="GO:0032543">
    <property type="term" value="P:mitochondrial translation"/>
    <property type="evidence" value="ECO:0007669"/>
    <property type="project" value="TreeGrafter"/>
</dbReference>
<evidence type="ECO:0000256" key="2">
    <source>
        <dbReference type="ARBA" id="ARBA00022741"/>
    </source>
</evidence>
<dbReference type="GO" id="GO:0005525">
    <property type="term" value="F:GTP binding"/>
    <property type="evidence" value="ECO:0007669"/>
    <property type="project" value="UniProtKB-KW"/>
</dbReference>
<reference evidence="12" key="2">
    <citation type="submission" date="2024-01" db="EMBL/GenBank/DDBJ databases">
        <authorList>
            <person name="He J."/>
            <person name="Wang M."/>
            <person name="Zheng J."/>
            <person name="Liu Z."/>
        </authorList>
    </citation>
    <scope>NUCLEOTIDE SEQUENCE</scope>
    <source>
        <strain evidence="12">ZL_2023a</strain>
        <tissue evidence="12">Muscle</tissue>
    </source>
</reference>
<dbReference type="EMBL" id="JARKIK010000001">
    <property type="protein sequence ID" value="KAK8754571.1"/>
    <property type="molecule type" value="Genomic_DNA"/>
</dbReference>
<feature type="binding site" evidence="10">
    <location>
        <position position="206"/>
    </location>
    <ligand>
        <name>GTP</name>
        <dbReference type="ChEBI" id="CHEBI:37565"/>
    </ligand>
</feature>
<evidence type="ECO:0000313" key="12">
    <source>
        <dbReference type="EMBL" id="KAK8754571.1"/>
    </source>
</evidence>
<dbReference type="SUPFAM" id="SSF52540">
    <property type="entry name" value="P-loop containing nucleoside triphosphate hydrolases"/>
    <property type="match status" value="1"/>
</dbReference>
<keyword evidence="4" id="KW-0809">Transit peptide</keyword>
<dbReference type="PANTHER" id="PTHR45782">
    <property type="entry name" value="MITOCHONDRIAL RIBOSOME-ASSOCIATED GTPASE 1"/>
    <property type="match status" value="1"/>
</dbReference>
<dbReference type="InterPro" id="IPR006073">
    <property type="entry name" value="GTP-bd"/>
</dbReference>
<evidence type="ECO:0000256" key="10">
    <source>
        <dbReference type="PIRSR" id="PIRSR006230-1"/>
    </source>
</evidence>
<accession>A0AAW0YCD8</accession>
<evidence type="ECO:0000313" key="13">
    <source>
        <dbReference type="Proteomes" id="UP001445076"/>
    </source>
</evidence>
<keyword evidence="7" id="KW-0472">Membrane</keyword>
<dbReference type="Proteomes" id="UP001445076">
    <property type="component" value="Unassembled WGS sequence"/>
</dbReference>
<keyword evidence="5 9" id="KW-0496">Mitochondrion</keyword>
<feature type="binding site" evidence="10">
    <location>
        <begin position="82"/>
        <end position="85"/>
    </location>
    <ligand>
        <name>GTP</name>
        <dbReference type="ChEBI" id="CHEBI:37565"/>
    </ligand>
</feature>
<organism evidence="12 13">
    <name type="scientific">Cherax quadricarinatus</name>
    <name type="common">Australian red claw crayfish</name>
    <dbReference type="NCBI Taxonomy" id="27406"/>
    <lineage>
        <taxon>Eukaryota</taxon>
        <taxon>Metazoa</taxon>
        <taxon>Ecdysozoa</taxon>
        <taxon>Arthropoda</taxon>
        <taxon>Crustacea</taxon>
        <taxon>Multicrustacea</taxon>
        <taxon>Malacostraca</taxon>
        <taxon>Eumalacostraca</taxon>
        <taxon>Eucarida</taxon>
        <taxon>Decapoda</taxon>
        <taxon>Pleocyemata</taxon>
        <taxon>Astacidea</taxon>
        <taxon>Parastacoidea</taxon>
        <taxon>Parastacidae</taxon>
        <taxon>Cherax</taxon>
    </lineage>
</organism>
<comment type="similarity">
    <text evidence="9">Belongs to the TRAFAC class YlqF/YawG GTPase family. MTG1 subfamily.</text>
</comment>
<evidence type="ECO:0000256" key="7">
    <source>
        <dbReference type="ARBA" id="ARBA00023136"/>
    </source>
</evidence>
<sequence>MATFVVRHGLRMREHFNIKNHDLAHWFPGHMAKGMNQMQRKLKSVDCLIEVHDARIPISGRNPLFETKLGLSSLKPHILILNKMDLADLREKDSIVSYYKNQGVKDILFTNCKRPESYGIRRIIPRVSSLVQKSERYHRSEEREYQMMVIGIPNVGKSSLINALRARNIRKKKAAHVGGLPGITKSVQERIKVCEYPKVYLLDTPGVMFPKIKDMVTGLKLALAATIKDHLVGEDIIADYLLYWLNSCGNHSYVEHLGLSEPTDNIQHLLLTAAARNNWLRKARDHTGVQTIPDVIQCAAKFIRAFREGKYGPVMLDDLSDIEEQQVIK</sequence>
<reference evidence="12 13" key="1">
    <citation type="journal article" date="2024" name="BMC Genomics">
        <title>Genome assembly of redclaw crayfish (Cherax quadricarinatus) provides insights into its immune adaptation and hypoxia tolerance.</title>
        <authorList>
            <person name="Liu Z."/>
            <person name="Zheng J."/>
            <person name="Li H."/>
            <person name="Fang K."/>
            <person name="Wang S."/>
            <person name="He J."/>
            <person name="Zhou D."/>
            <person name="Weng S."/>
            <person name="Chi M."/>
            <person name="Gu Z."/>
            <person name="He J."/>
            <person name="Li F."/>
            <person name="Wang M."/>
        </authorList>
    </citation>
    <scope>NUCLEOTIDE SEQUENCE [LARGE SCALE GENOMIC DNA]</scope>
    <source>
        <strain evidence="12">ZL_2023a</strain>
    </source>
</reference>
<dbReference type="InterPro" id="IPR030378">
    <property type="entry name" value="G_CP_dom"/>
</dbReference>
<dbReference type="FunFam" id="1.10.1580.10:FF:000004">
    <property type="entry name" value="Mitochondrial GTPase 1"/>
    <property type="match status" value="1"/>
</dbReference>
<dbReference type="EMBL" id="JARKIK010000001">
    <property type="protein sequence ID" value="KAK8754572.1"/>
    <property type="molecule type" value="Genomic_DNA"/>
</dbReference>
<dbReference type="FunFam" id="3.40.50.300:FF:000876">
    <property type="entry name" value="Mitochondrial GTPase 1"/>
    <property type="match status" value="1"/>
</dbReference>
<dbReference type="PROSITE" id="PS51721">
    <property type="entry name" value="G_CP"/>
    <property type="match status" value="1"/>
</dbReference>
<keyword evidence="2 9" id="KW-0547">Nucleotide-binding</keyword>